<keyword evidence="6" id="KW-0812">Transmembrane</keyword>
<feature type="compositionally biased region" description="Basic and acidic residues" evidence="5">
    <location>
        <begin position="127"/>
        <end position="139"/>
    </location>
</feature>
<gene>
    <name evidence="8" type="ORF">FEM48_Zijuj05G0097300</name>
</gene>
<feature type="compositionally biased region" description="Basic and acidic residues" evidence="5">
    <location>
        <begin position="106"/>
        <end position="115"/>
    </location>
</feature>
<evidence type="ECO:0000256" key="4">
    <source>
        <dbReference type="ARBA" id="ARBA00023180"/>
    </source>
</evidence>
<evidence type="ECO:0000313" key="8">
    <source>
        <dbReference type="EMBL" id="KAH7528676.1"/>
    </source>
</evidence>
<organism evidence="8 9">
    <name type="scientific">Ziziphus jujuba var. spinosa</name>
    <dbReference type="NCBI Taxonomy" id="714518"/>
    <lineage>
        <taxon>Eukaryota</taxon>
        <taxon>Viridiplantae</taxon>
        <taxon>Streptophyta</taxon>
        <taxon>Embryophyta</taxon>
        <taxon>Tracheophyta</taxon>
        <taxon>Spermatophyta</taxon>
        <taxon>Magnoliopsida</taxon>
        <taxon>eudicotyledons</taxon>
        <taxon>Gunneridae</taxon>
        <taxon>Pentapetalae</taxon>
        <taxon>rosids</taxon>
        <taxon>fabids</taxon>
        <taxon>Rosales</taxon>
        <taxon>Rhamnaceae</taxon>
        <taxon>Paliureae</taxon>
        <taxon>Ziziphus</taxon>
    </lineage>
</organism>
<evidence type="ECO:0000259" key="7">
    <source>
        <dbReference type="Pfam" id="PF04577"/>
    </source>
</evidence>
<evidence type="ECO:0000256" key="3">
    <source>
        <dbReference type="ARBA" id="ARBA00022679"/>
    </source>
</evidence>
<evidence type="ECO:0000256" key="5">
    <source>
        <dbReference type="SAM" id="MobiDB-lite"/>
    </source>
</evidence>
<evidence type="ECO:0000256" key="2">
    <source>
        <dbReference type="ARBA" id="ARBA00022676"/>
    </source>
</evidence>
<keyword evidence="4" id="KW-0325">Glycoprotein</keyword>
<comment type="caution">
    <text evidence="8">The sequence shown here is derived from an EMBL/GenBank/DDBJ whole genome shotgun (WGS) entry which is preliminary data.</text>
</comment>
<name>A0A978VE87_ZIZJJ</name>
<feature type="region of interest" description="Disordered" evidence="5">
    <location>
        <begin position="93"/>
        <end position="179"/>
    </location>
</feature>
<protein>
    <recommendedName>
        <fullName evidence="7">Glycosyltransferase 61 catalytic domain-containing protein</fullName>
    </recommendedName>
</protein>
<feature type="compositionally biased region" description="Polar residues" evidence="5">
    <location>
        <begin position="145"/>
        <end position="175"/>
    </location>
</feature>
<keyword evidence="6" id="KW-0472">Membrane</keyword>
<evidence type="ECO:0000256" key="6">
    <source>
        <dbReference type="SAM" id="Phobius"/>
    </source>
</evidence>
<keyword evidence="6" id="KW-1133">Transmembrane helix</keyword>
<keyword evidence="3" id="KW-0808">Transferase</keyword>
<dbReference type="PANTHER" id="PTHR20961:SF5">
    <property type="entry name" value="GLYCOSYLTRANSFERASE-RELATED"/>
    <property type="match status" value="1"/>
</dbReference>
<dbReference type="Pfam" id="PF04577">
    <property type="entry name" value="Glyco_transf_61"/>
    <property type="match status" value="1"/>
</dbReference>
<dbReference type="GO" id="GO:0000139">
    <property type="term" value="C:Golgi membrane"/>
    <property type="evidence" value="ECO:0007669"/>
    <property type="project" value="UniProtKB-SubCell"/>
</dbReference>
<dbReference type="Proteomes" id="UP000813462">
    <property type="component" value="Unassembled WGS sequence"/>
</dbReference>
<feature type="compositionally biased region" description="Polar residues" evidence="5">
    <location>
        <begin position="93"/>
        <end position="105"/>
    </location>
</feature>
<evidence type="ECO:0000256" key="1">
    <source>
        <dbReference type="ARBA" id="ARBA00004323"/>
    </source>
</evidence>
<dbReference type="AlphaFoldDB" id="A0A978VE87"/>
<dbReference type="GO" id="GO:0016763">
    <property type="term" value="F:pentosyltransferase activity"/>
    <property type="evidence" value="ECO:0007669"/>
    <property type="project" value="UniProtKB-ARBA"/>
</dbReference>
<reference evidence="8" key="1">
    <citation type="journal article" date="2021" name="Front. Plant Sci.">
        <title>Chromosome-Scale Genome Assembly for Chinese Sour Jujube and Insights Into Its Genome Evolution and Domestication Signature.</title>
        <authorList>
            <person name="Shen L.-Y."/>
            <person name="Luo H."/>
            <person name="Wang X.-L."/>
            <person name="Wang X.-M."/>
            <person name="Qiu X.-J."/>
            <person name="Liu H."/>
            <person name="Zhou S.-S."/>
            <person name="Jia K.-H."/>
            <person name="Nie S."/>
            <person name="Bao Y.-T."/>
            <person name="Zhang R.-G."/>
            <person name="Yun Q.-Z."/>
            <person name="Chai Y.-H."/>
            <person name="Lu J.-Y."/>
            <person name="Li Y."/>
            <person name="Zhao S.-W."/>
            <person name="Mao J.-F."/>
            <person name="Jia S.-G."/>
            <person name="Mao Y.-M."/>
        </authorList>
    </citation>
    <scope>NUCLEOTIDE SEQUENCE</scope>
    <source>
        <strain evidence="8">AT0</strain>
        <tissue evidence="8">Leaf</tissue>
    </source>
</reference>
<comment type="subcellular location">
    <subcellularLocation>
        <location evidence="1">Golgi apparatus membrane</location>
        <topology evidence="1">Single-pass type II membrane protein</topology>
    </subcellularLocation>
</comment>
<feature type="domain" description="Glycosyltransferase 61 catalytic" evidence="7">
    <location>
        <begin position="391"/>
        <end position="494"/>
    </location>
</feature>
<feature type="transmembrane region" description="Helical" evidence="6">
    <location>
        <begin position="20"/>
        <end position="41"/>
    </location>
</feature>
<dbReference type="PANTHER" id="PTHR20961">
    <property type="entry name" value="GLYCOSYLTRANSFERASE"/>
    <property type="match status" value="1"/>
</dbReference>
<accession>A0A978VE87</accession>
<feature type="compositionally biased region" description="Polar residues" evidence="5">
    <location>
        <begin position="116"/>
        <end position="126"/>
    </location>
</feature>
<keyword evidence="2" id="KW-0328">Glycosyltransferase</keyword>
<sequence>MYDSILSRSFSRHEQKKLGYGAFICCLFVVFCFCTLLKPYWGPLPALNLQVSMGTIGLKMLALKETNISHQIFGGKQNLGLITSTKVSENVSLQKENSTSYSQHYDSGRSIEESKNVSLGTGNSTSEKNDWELSTKESKNVSLDIGNSTSEQNDLELSTNGSKNVSLQVENSTSPDYKDTPTIPLSSIGQHAETAVQENVTKKKTLQPLCSTGQERTEFCEIKMDVRIDGNSGSVFVVSSQSEKTENNNSWIIRPYARKEDLTAMSHVRKWSVKAVEDNQEIPKCTINHNVPAVLFSSGGYVGNNFHEFTDVLIPLFITSRQYNGEVQFLISDKRSWFIPKFQKILEGLSKYEIIDIDKEKQVHCFPSATIGLKRHPKEMAIDPSKHLYSMRDFRDFLRHSYSLKKSKAIRIKDGQRRKKPRLLILSRRRTRAFTNVDEIVKMARSLGYKVIVSEADRSLSKFAELMNSCDVLMGVHGAGLTNMVFLPENAVFIQVLPLGEYQWLAKTYFGEPSKDMNLKYLEYEIAREESTLINQYPLDHAVFTDPISIGKQGWEAFKSIFLEKQNVNLDVNRFKPVLLKALELLHQ</sequence>
<dbReference type="InterPro" id="IPR007657">
    <property type="entry name" value="Glycosyltransferase_61"/>
</dbReference>
<dbReference type="EMBL" id="JAEACU010000005">
    <property type="protein sequence ID" value="KAH7528676.1"/>
    <property type="molecule type" value="Genomic_DNA"/>
</dbReference>
<dbReference type="InterPro" id="IPR049625">
    <property type="entry name" value="Glyco_transf_61_cat"/>
</dbReference>
<proteinExistence type="predicted"/>
<evidence type="ECO:0000313" key="9">
    <source>
        <dbReference type="Proteomes" id="UP000813462"/>
    </source>
</evidence>